<dbReference type="RefSeq" id="WP_305109124.1">
    <property type="nucleotide sequence ID" value="NZ_JAUTWS010000205.1"/>
</dbReference>
<proteinExistence type="predicted"/>
<dbReference type="EMBL" id="JAUTWS010000205">
    <property type="protein sequence ID" value="MDO9714291.1"/>
    <property type="molecule type" value="Genomic_DNA"/>
</dbReference>
<feature type="compositionally biased region" description="Basic and acidic residues" evidence="1">
    <location>
        <begin position="23"/>
        <end position="36"/>
    </location>
</feature>
<protein>
    <recommendedName>
        <fullName evidence="4">Transposase</fullName>
    </recommendedName>
</protein>
<evidence type="ECO:0000313" key="2">
    <source>
        <dbReference type="EMBL" id="MDO9714291.1"/>
    </source>
</evidence>
<comment type="caution">
    <text evidence="2">The sequence shown here is derived from an EMBL/GenBank/DDBJ whole genome shotgun (WGS) entry which is preliminary data.</text>
</comment>
<reference evidence="2 3" key="1">
    <citation type="submission" date="2023-08" db="EMBL/GenBank/DDBJ databases">
        <title>The draft genome sequence of Paracraurococcus sp. LOR1-02.</title>
        <authorList>
            <person name="Kingkaew E."/>
            <person name="Tanasupawat S."/>
        </authorList>
    </citation>
    <scope>NUCLEOTIDE SEQUENCE [LARGE SCALE GENOMIC DNA]</scope>
    <source>
        <strain evidence="2 3">LOR1-02</strain>
    </source>
</reference>
<evidence type="ECO:0008006" key="4">
    <source>
        <dbReference type="Google" id="ProtNLM"/>
    </source>
</evidence>
<name>A0ABT9EDI1_9PROT</name>
<dbReference type="Proteomes" id="UP001243009">
    <property type="component" value="Unassembled WGS sequence"/>
</dbReference>
<accession>A0ABT9EDI1</accession>
<feature type="region of interest" description="Disordered" evidence="1">
    <location>
        <begin position="1"/>
        <end position="46"/>
    </location>
</feature>
<keyword evidence="3" id="KW-1185">Reference proteome</keyword>
<evidence type="ECO:0000256" key="1">
    <source>
        <dbReference type="SAM" id="MobiDB-lite"/>
    </source>
</evidence>
<gene>
    <name evidence="2" type="ORF">Q7A36_38725</name>
</gene>
<sequence>MRLHEIIADDEIVEETGTTKPKGPLDAEAWRRESERRRKLAQRISDTQADCTKKLNKLRSQV</sequence>
<evidence type="ECO:0000313" key="3">
    <source>
        <dbReference type="Proteomes" id="UP001243009"/>
    </source>
</evidence>
<organism evidence="2 3">
    <name type="scientific">Paracraurococcus lichenis</name>
    <dbReference type="NCBI Taxonomy" id="3064888"/>
    <lineage>
        <taxon>Bacteria</taxon>
        <taxon>Pseudomonadati</taxon>
        <taxon>Pseudomonadota</taxon>
        <taxon>Alphaproteobacteria</taxon>
        <taxon>Acetobacterales</taxon>
        <taxon>Roseomonadaceae</taxon>
        <taxon>Paracraurococcus</taxon>
    </lineage>
</organism>